<evidence type="ECO:0000313" key="1">
    <source>
        <dbReference type="EMBL" id="KAI4323986.1"/>
    </source>
</evidence>
<keyword evidence="2" id="KW-1185">Reference proteome</keyword>
<evidence type="ECO:0000313" key="2">
    <source>
        <dbReference type="Proteomes" id="UP000828941"/>
    </source>
</evidence>
<name>A0ACB9MM04_BAUVA</name>
<protein>
    <submittedName>
        <fullName evidence="1">Uncharacterized protein</fullName>
    </submittedName>
</protein>
<organism evidence="1 2">
    <name type="scientific">Bauhinia variegata</name>
    <name type="common">Purple orchid tree</name>
    <name type="synonym">Phanera variegata</name>
    <dbReference type="NCBI Taxonomy" id="167791"/>
    <lineage>
        <taxon>Eukaryota</taxon>
        <taxon>Viridiplantae</taxon>
        <taxon>Streptophyta</taxon>
        <taxon>Embryophyta</taxon>
        <taxon>Tracheophyta</taxon>
        <taxon>Spermatophyta</taxon>
        <taxon>Magnoliopsida</taxon>
        <taxon>eudicotyledons</taxon>
        <taxon>Gunneridae</taxon>
        <taxon>Pentapetalae</taxon>
        <taxon>rosids</taxon>
        <taxon>fabids</taxon>
        <taxon>Fabales</taxon>
        <taxon>Fabaceae</taxon>
        <taxon>Cercidoideae</taxon>
        <taxon>Cercideae</taxon>
        <taxon>Bauhiniinae</taxon>
        <taxon>Bauhinia</taxon>
    </lineage>
</organism>
<gene>
    <name evidence="1" type="ORF">L6164_023555</name>
</gene>
<comment type="caution">
    <text evidence="1">The sequence shown here is derived from an EMBL/GenBank/DDBJ whole genome shotgun (WGS) entry which is preliminary data.</text>
</comment>
<dbReference type="EMBL" id="CM039434">
    <property type="protein sequence ID" value="KAI4323986.1"/>
    <property type="molecule type" value="Genomic_DNA"/>
</dbReference>
<accession>A0ACB9MM04</accession>
<reference evidence="1 2" key="1">
    <citation type="journal article" date="2022" name="DNA Res.">
        <title>Chromosomal-level genome assembly of the orchid tree Bauhinia variegata (Leguminosae; Cercidoideae) supports the allotetraploid origin hypothesis of Bauhinia.</title>
        <authorList>
            <person name="Zhong Y."/>
            <person name="Chen Y."/>
            <person name="Zheng D."/>
            <person name="Pang J."/>
            <person name="Liu Y."/>
            <person name="Luo S."/>
            <person name="Meng S."/>
            <person name="Qian L."/>
            <person name="Wei D."/>
            <person name="Dai S."/>
            <person name="Zhou R."/>
        </authorList>
    </citation>
    <scope>NUCLEOTIDE SEQUENCE [LARGE SCALE GENOMIC DNA]</scope>
    <source>
        <strain evidence="1">BV-YZ2020</strain>
    </source>
</reference>
<proteinExistence type="predicted"/>
<dbReference type="Proteomes" id="UP000828941">
    <property type="component" value="Chromosome 9"/>
</dbReference>
<sequence length="333" mass="37403">MCQGVARQQPKGKGSKEKANATGTRKTSAAWDHFEKLPDSEVFEPIAACKYCGKIYLCDSKLNGTSSMLAHIKFCPSSEGNIPSSVGEMKQLWLLDWSQNYFTGELPEQLANNCTSLEDLMLSNNFLQGQIIRKASRWTLLDILTNTNTENEDDEDCHSTFRIQVGWSINHVDVEDDDKYVSEELDWEFYMGLDNGGVQVEVEFRTKNNYYSYGGKILRNMTGLDLSCNELTGVIPTQIGYLQRIHALNLSPNFLSSSILNTFSNLTLMEGLDSSYNNLIGEIPYELSQFHSLAIFNVSYNNLGILPSSGKFANFDENNYRGNPNLCGLINTH</sequence>